<proteinExistence type="predicted"/>
<feature type="signal peptide" evidence="1">
    <location>
        <begin position="1"/>
        <end position="25"/>
    </location>
</feature>
<keyword evidence="1" id="KW-0732">Signal</keyword>
<dbReference type="PROSITE" id="PS51257">
    <property type="entry name" value="PROKAR_LIPOPROTEIN"/>
    <property type="match status" value="1"/>
</dbReference>
<protein>
    <recommendedName>
        <fullName evidence="4">Lipoprotein</fullName>
    </recommendedName>
</protein>
<accession>A0A117KBP5</accession>
<name>A0A117KBP5_9FLAO</name>
<dbReference type="Proteomes" id="UP000054388">
    <property type="component" value="Unassembled WGS sequence"/>
</dbReference>
<dbReference type="EMBL" id="LMAI01000005">
    <property type="protein sequence ID" value="KUJ56146.1"/>
    <property type="molecule type" value="Genomic_DNA"/>
</dbReference>
<gene>
    <name evidence="2" type="ORF">AR686_11145</name>
</gene>
<evidence type="ECO:0000256" key="1">
    <source>
        <dbReference type="SAM" id="SignalP"/>
    </source>
</evidence>
<organism evidence="2 3">
    <name type="scientific">Chryseobacterium aquaticum subsp. greenlandense</name>
    <dbReference type="NCBI Taxonomy" id="345663"/>
    <lineage>
        <taxon>Bacteria</taxon>
        <taxon>Pseudomonadati</taxon>
        <taxon>Bacteroidota</taxon>
        <taxon>Flavobacteriia</taxon>
        <taxon>Flavobacteriales</taxon>
        <taxon>Weeksellaceae</taxon>
        <taxon>Chryseobacterium group</taxon>
        <taxon>Chryseobacterium</taxon>
    </lineage>
</organism>
<evidence type="ECO:0008006" key="4">
    <source>
        <dbReference type="Google" id="ProtNLM"/>
    </source>
</evidence>
<comment type="caution">
    <text evidence="2">The sequence shown here is derived from an EMBL/GenBank/DDBJ whole genome shotgun (WGS) entry which is preliminary data.</text>
</comment>
<evidence type="ECO:0000313" key="2">
    <source>
        <dbReference type="EMBL" id="KUJ56146.1"/>
    </source>
</evidence>
<dbReference type="AlphaFoldDB" id="A0A117KBP5"/>
<evidence type="ECO:0000313" key="3">
    <source>
        <dbReference type="Proteomes" id="UP000054388"/>
    </source>
</evidence>
<dbReference type="RefSeq" id="WP_059136926.1">
    <property type="nucleotide sequence ID" value="NZ_LMAI01000005.1"/>
</dbReference>
<feature type="chain" id="PRO_5007150198" description="Lipoprotein" evidence="1">
    <location>
        <begin position="26"/>
        <end position="161"/>
    </location>
</feature>
<reference evidence="2 3" key="1">
    <citation type="submission" date="2015-10" db="EMBL/GenBank/DDBJ databases">
        <title>Genome sequence of Chryseobacterium greenlandense.</title>
        <authorList>
            <person name="Newman J."/>
            <person name="Fischer K."/>
            <person name="Miller J."/>
        </authorList>
    </citation>
    <scope>NUCLEOTIDE SEQUENCE [LARGE SCALE GENOMIC DNA]</scope>
    <source>
        <strain evidence="2 3">UMB34</strain>
    </source>
</reference>
<sequence length="161" mass="17467">MKRLQTKLIYCALIALLGFSVSSCKKSTDNADSTLDANLLKSAQKYDALISEREAKQGSFEIENLSRSGNILTITVKGGCKEEDFNVVWDGSVMFSSPGQINLVLYNVGADDCDTQEQLNVKVNLAKILGSHNPQNFIINVANGSKKEDVSLGTNGSIVFE</sequence>